<dbReference type="SUPFAM" id="SSF69318">
    <property type="entry name" value="Integrin alpha N-terminal domain"/>
    <property type="match status" value="2"/>
</dbReference>
<dbReference type="EMBL" id="RWJI01000001">
    <property type="protein sequence ID" value="RRQ51833.1"/>
    <property type="molecule type" value="Genomic_DNA"/>
</dbReference>
<feature type="domain" description="Bacterial Ig" evidence="5">
    <location>
        <begin position="822"/>
        <end position="890"/>
    </location>
</feature>
<comment type="caution">
    <text evidence="7">The sequence shown here is derived from an EMBL/GenBank/DDBJ whole genome shotgun (WGS) entry which is preliminary data.</text>
</comment>
<dbReference type="PANTHER" id="PTHR23221:SF7">
    <property type="entry name" value="PHOSPHATIDYLINOSITOL-GLYCAN-SPECIFIC PHOSPHOLIPASE D"/>
    <property type="match status" value="1"/>
</dbReference>
<dbReference type="InterPro" id="IPR013517">
    <property type="entry name" value="FG-GAP"/>
</dbReference>
<protein>
    <recommendedName>
        <fullName evidence="9">Ig-like domain-containing protein</fullName>
    </recommendedName>
</protein>
<evidence type="ECO:0000256" key="2">
    <source>
        <dbReference type="ARBA" id="ARBA00022737"/>
    </source>
</evidence>
<dbReference type="GO" id="GO:0016787">
    <property type="term" value="F:hydrolase activity"/>
    <property type="evidence" value="ECO:0007669"/>
    <property type="project" value="UniProtKB-KW"/>
</dbReference>
<dbReference type="InterPro" id="IPR044016">
    <property type="entry name" value="Big_13"/>
</dbReference>
<dbReference type="Gene3D" id="2.130.10.130">
    <property type="entry name" value="Integrin alpha, N-terminal"/>
    <property type="match status" value="4"/>
</dbReference>
<sequence>MAQDLNGPIVGPAKNVVKVNILRTNVKQTKVIDTDLVFVLEDGRTVFIRDGAVQSLLDNGFSVEFSDGAQATGQELLQSAGAAEISSVALTGPQASSNDAVIVAQAPQAVGTSPVAQPSSGGGLRTWLAIGTPLVGGVLGGVLGGGGGSTATATTDTGTTANVKPATPVINVIANDDKVNATEKAGGVSVTGTSEASASVTVNWGSTTKTVTADSTGRWSASFASTEVPADAAGTTVSATLKSAAGISSDPATKTVQIDTTPPAAPVIAAVTGDGIVGPMEKASATGVDINGTAEPGSAVSVSFGEISKTVVADLGGNWSVNYKSSEIPNPGAYAVTATARDANGNTSTAPATSQVTVSAAVNLTGQIVAGPVIVGNGLSVEIYLANGTLLASGVRVNADGTFTATNLPVGPGDVIFAKVVDSTTGADYMDEATGVAVDLNTVLLAAKVVDSTSVTMHINPLTTIAAIKAGLAADGTGTVANATAATNANTATAQAFGLSGIDITTTSVVATNSGGFTSADGLSSGEKIGAVLAALSGLDSLNGGNSQTTVSAISQLLNVEGNKGQLTDQGQLALMRGAIAAEDKVDGALQGIISDGVAASAPTATQVTINSIATDNIITAGEVANLTITGTVSSGATGVSLLFGSRTAAATVNGSEWSYALTEADITALGADGAKVIQAQAALSNTAPVTASRLVTLKVAPPATPSLNAVSGDNAINGAEKAAGVAFAGTGEAGSTVVLIFGGVTKTALVDTAGTWTTPFLASEIPADGSATVSVSARDAFGNSSGTVTRPITIDTVAPGLPTIRSVTGDDLIGPTEKLGGVQILGTADALANIRLTFGNLVRTTTADASGNWSVNLLSSQVPEDGEYAVAVTQSDAAGNSSSEVTRTVRVDAQPPAKPVILPVATDNIINAAEKLNGVSIRGTAEPNVSLELTWGTISRTIRVAANGTWSASFTGAQIPADGTANISAIATDSSGNVSEPGIRTVTIDSLSQDLTIASVATDNVINAAEKAVNVTVTGQAEPGANIVVTLGGTTRNALANQNGTWVVNFTTAEIPADTDVTTVTAQSTDQAGNISGLVGRDIRIDTAIPNAPVINIVSGDDAINADEATSSVEVTGTAEAFALVTVTWGTASRTANADADGIWRTTFASSQIPPEGASVLTATARDSALNFSVARERPILIDIGTARPVINSIAGNDVINATERNNGVLVSGTAEAGATVRLVWGTVVKSPVAGTDGTWSQLFIASEIPLSGNSSISASPTDRFGNIGAAQTRNFSIDTTVSPAAFNNVTGADNIVNASEKSLGVQVTGTAEAGSEVLVTWGTTVKSITTDAAGVWATFFTDAQIPSDGATTITAVVTDLAGNVSVQSGQPVTIDTTAPVAPIVTLPIAGDNVINNSERTAGVVVSGTSEANADVTIAWGTTSSQTVRADSSGVWSATFASAQIHAVGSATISVTQRDVAGNTGPAATATVVVNTGAPNAPVLDAVATNNIVNAVEKAAGVTISGTALGLSTVSVNWGITKTVMANLDGSWSVNFAAGEVPADGSRTVAVFQTDTLGNVSPTTSRAITVDTAPPAVPVITTPIAGNDIINATEKNATVTISGTAPNSTAVEVRMGGVVKPVTSSGTGTWSVTFASGEIPADATDVLIEARTIDTAGNPSAWVGKSVAIDTAAPATPVISTVAGDDLINATERGGNITVNGTAEANAAVRVTWNGFVRNVNANSSGIWSATYVSSELPSDGSSIITARATDLAGNANAVDATRSVTTLTSPPALPVINQVATDDRINIAERSAGITVTGTASANASVAVTFGTTTHVVNANGSGVWSADFTTSQIAAEGLTRPITAVQTDVNGNVSGTRTRNVEVDLTAPTNLVINQTGGTDLTINAAEKAASVLVSGITDAGNKVFVNWGGVGKEVTSTNGTWSVNYAAGEVPADAAVSTIRVTAQDEAGNISSEVTQNVTIDATAPAAPVINIVSDNDKVNATEAASAITISGTAEANAKVTLRWGNTTARVLDADANGNWSSIYLSTALPAEGISAVTATQTDVAGNSSGQASRSVEIDTVLPATPAITGMSNDYGIYGDFTTDRNAVVLTGTGVANGQIELFINGTSIGLATVDSAGLWESPVINLAALSFGSSLTASARAYDPAGNQSATDASQVITKQALGAMTIDLALLTSAVGFSFVGASADDRINATLATGDIGGDSHKDLIFNSPFMDATNVTNTGGVTVVYGRANWNNVGTFDLANLGTNGWVLRSTVGNDQLGHGGSGVIGDLNGDGKGELIAGAILAENGALADAGAAYIVFGSATPLGTPVTTGANTRYILDTTQITPSMGFVIRGLQAGEFLGGATLGISSRPGANSDFNGDGISDFFIASRIFDRLPVGSQTFAVDTGAVMVVFGQASGVYGTLNATSGQQEMTIDDLTGLDKGFIIRGAAAGDSAGWNIASAGDMNGDGVTDLLVTARLVDRPLFPSAGAAYVIYGKKTTTGQTWGSLIDDPAMAGRKILDLGTLQASDGFMMWGELQNGEFGRVAEGLGDVNGDGFDDIVVSAPTSSVNGFLQSGKAFVIFGSATGQGDISNGRQILSIPAMTSSQGFVIQGATETSALLGNSVGAAGDVNGDGLADIMVAVPNLDRGATGDVGRAYIILGKNNGEGWGQSVGDQSILDLANFGVGDGFSILGRNVAGEKIGDNGIGDSSLISPGDLNGDGLDDLFINAFNGDLPGRTNPGEGYFIYGSRAYGGGLSLTGSTAGNALGGGGLADVIDGQGGADRLRGFGGNDTLIIGDANFVRVDGGTGTDTLRLAGPTGFGLNLSTLAAGAIKDIEQIDLVAGSLNNTLTVTQQTLLDLSSTSDLLKVFGDSGDTVNATGFVTGGSQTENGITYNVYTNGSATLWVQDGVVVNTPAQSGFIAPTISWAEHAVLAA</sequence>
<dbReference type="NCBIfam" id="NF033510">
    <property type="entry name" value="Ca_tandemer"/>
    <property type="match status" value="17"/>
</dbReference>
<dbReference type="OrthoDB" id="8481600at2"/>
<keyword evidence="8" id="KW-1185">Reference proteome</keyword>
<evidence type="ECO:0000259" key="5">
    <source>
        <dbReference type="Pfam" id="PF17936"/>
    </source>
</evidence>
<gene>
    <name evidence="7" type="ORF">D7D48_02795</name>
</gene>
<evidence type="ECO:0000313" key="8">
    <source>
        <dbReference type="Proteomes" id="UP000268553"/>
    </source>
</evidence>
<evidence type="ECO:0000259" key="6">
    <source>
        <dbReference type="Pfam" id="PF19077"/>
    </source>
</evidence>
<dbReference type="Proteomes" id="UP000268553">
    <property type="component" value="Unassembled WGS sequence"/>
</dbReference>
<dbReference type="Gene3D" id="2.60.40.10">
    <property type="entry name" value="Immunoglobulins"/>
    <property type="match status" value="17"/>
</dbReference>
<evidence type="ECO:0008006" key="9">
    <source>
        <dbReference type="Google" id="ProtNLM"/>
    </source>
</evidence>
<dbReference type="InterPro" id="IPR013783">
    <property type="entry name" value="Ig-like_fold"/>
</dbReference>
<dbReference type="Pfam" id="PF19077">
    <property type="entry name" value="Big_13"/>
    <property type="match status" value="2"/>
</dbReference>
<dbReference type="SMART" id="SM00191">
    <property type="entry name" value="Int_alpha"/>
    <property type="match status" value="5"/>
</dbReference>
<dbReference type="InterPro" id="IPR013519">
    <property type="entry name" value="Int_alpha_beta-p"/>
</dbReference>
<evidence type="ECO:0000256" key="4">
    <source>
        <dbReference type="ARBA" id="ARBA00023180"/>
    </source>
</evidence>
<feature type="domain" description="Bacterial Ig-like" evidence="6">
    <location>
        <begin position="1988"/>
        <end position="2064"/>
    </location>
</feature>
<name>A0A426RS37_9SPHN</name>
<dbReference type="Pfam" id="PF17936">
    <property type="entry name" value="Big_6"/>
    <property type="match status" value="1"/>
</dbReference>
<dbReference type="InterPro" id="IPR041498">
    <property type="entry name" value="Big_6"/>
</dbReference>
<proteinExistence type="predicted"/>
<dbReference type="PROSITE" id="PS51470">
    <property type="entry name" value="FG_GAP"/>
    <property type="match status" value="1"/>
</dbReference>
<evidence type="ECO:0000256" key="1">
    <source>
        <dbReference type="ARBA" id="ARBA00022729"/>
    </source>
</evidence>
<keyword evidence="1" id="KW-0732">Signal</keyword>
<feature type="domain" description="Bacterial Ig-like" evidence="6">
    <location>
        <begin position="1292"/>
        <end position="1378"/>
    </location>
</feature>
<organism evidence="7 8">
    <name type="scientific">Sphingorhabdus wooponensis</name>
    <dbReference type="NCBI Taxonomy" id="940136"/>
    <lineage>
        <taxon>Bacteria</taxon>
        <taxon>Pseudomonadati</taxon>
        <taxon>Pseudomonadota</taxon>
        <taxon>Alphaproteobacteria</taxon>
        <taxon>Sphingomonadales</taxon>
        <taxon>Sphingomonadaceae</taxon>
        <taxon>Sphingorhabdus</taxon>
    </lineage>
</organism>
<keyword evidence="3" id="KW-0378">Hydrolase</keyword>
<dbReference type="Pfam" id="PF01839">
    <property type="entry name" value="FG-GAP"/>
    <property type="match status" value="3"/>
</dbReference>
<evidence type="ECO:0000256" key="3">
    <source>
        <dbReference type="ARBA" id="ARBA00022801"/>
    </source>
</evidence>
<keyword evidence="4" id="KW-0325">Glycoprotein</keyword>
<dbReference type="InterPro" id="IPR028994">
    <property type="entry name" value="Integrin_alpha_N"/>
</dbReference>
<accession>A0A426RS37</accession>
<dbReference type="PANTHER" id="PTHR23221">
    <property type="entry name" value="GLYCOSYLPHOSPHATIDYLINOSITOL PHOSPHOLIPASE D"/>
    <property type="match status" value="1"/>
</dbReference>
<evidence type="ECO:0000313" key="7">
    <source>
        <dbReference type="EMBL" id="RRQ51833.1"/>
    </source>
</evidence>
<reference evidence="7 8" key="1">
    <citation type="submission" date="2018-12" db="EMBL/GenBank/DDBJ databases">
        <authorList>
            <person name="Kim S.-J."/>
            <person name="Jung G.-Y."/>
        </authorList>
    </citation>
    <scope>NUCLEOTIDE SEQUENCE [LARGE SCALE GENOMIC DNA]</scope>
    <source>
        <strain evidence="7 8">03SU3-P</strain>
    </source>
</reference>
<keyword evidence="2" id="KW-0677">Repeat</keyword>